<dbReference type="Pfam" id="PF01832">
    <property type="entry name" value="Glucosaminidase"/>
    <property type="match status" value="1"/>
</dbReference>
<evidence type="ECO:0000259" key="12">
    <source>
        <dbReference type="SMART" id="SM00047"/>
    </source>
</evidence>
<evidence type="ECO:0000256" key="6">
    <source>
        <dbReference type="ARBA" id="ARBA00022764"/>
    </source>
</evidence>
<dbReference type="Pfam" id="PF10135">
    <property type="entry name" value="Rod-binding"/>
    <property type="match status" value="1"/>
</dbReference>
<protein>
    <recommendedName>
        <fullName evidence="5">Peptidoglycan hydrolase FlgJ</fullName>
    </recommendedName>
    <alternativeName>
        <fullName evidence="11">Muramidase FlgJ</fullName>
    </alternativeName>
</protein>
<dbReference type="InterPro" id="IPR019301">
    <property type="entry name" value="Flagellar_prot_FlgJ_N"/>
</dbReference>
<keyword evidence="7" id="KW-1005">Bacterial flagellum biogenesis</keyword>
<dbReference type="NCBIfam" id="TIGR02541">
    <property type="entry name" value="flagell_FlgJ"/>
    <property type="match status" value="1"/>
</dbReference>
<keyword evidence="14" id="KW-1185">Reference proteome</keyword>
<comment type="caution">
    <text evidence="13">The sequence shown here is derived from an EMBL/GenBank/DDBJ whole genome shotgun (WGS) entry which is preliminary data.</text>
</comment>
<evidence type="ECO:0000256" key="11">
    <source>
        <dbReference type="ARBA" id="ARBA00030835"/>
    </source>
</evidence>
<dbReference type="SUPFAM" id="SSF53955">
    <property type="entry name" value="Lysozyme-like"/>
    <property type="match status" value="1"/>
</dbReference>
<keyword evidence="9 13" id="KW-0326">Glycosidase</keyword>
<keyword evidence="6" id="KW-0574">Periplasm</keyword>
<dbReference type="Gene3D" id="2.10.70.40">
    <property type="entry name" value="peptidoglycan hydrolase"/>
    <property type="match status" value="1"/>
</dbReference>
<evidence type="ECO:0000256" key="5">
    <source>
        <dbReference type="ARBA" id="ARBA00013433"/>
    </source>
</evidence>
<proteinExistence type="inferred from homology"/>
<evidence type="ECO:0000256" key="1">
    <source>
        <dbReference type="ARBA" id="ARBA00002954"/>
    </source>
</evidence>
<accession>A0ABS8G5E2</accession>
<evidence type="ECO:0000256" key="2">
    <source>
        <dbReference type="ARBA" id="ARBA00004418"/>
    </source>
</evidence>
<dbReference type="InterPro" id="IPR013377">
    <property type="entry name" value="FlgJ"/>
</dbReference>
<evidence type="ECO:0000313" key="13">
    <source>
        <dbReference type="EMBL" id="MCC2615090.1"/>
    </source>
</evidence>
<organism evidence="13 14">
    <name type="scientific">Fluctibacter halophilus</name>
    <dbReference type="NCBI Taxonomy" id="226011"/>
    <lineage>
        <taxon>Bacteria</taxon>
        <taxon>Pseudomonadati</taxon>
        <taxon>Pseudomonadota</taxon>
        <taxon>Gammaproteobacteria</taxon>
        <taxon>Alteromonadales</taxon>
        <taxon>Alteromonadaceae</taxon>
        <taxon>Fluctibacter</taxon>
    </lineage>
</organism>
<gene>
    <name evidence="13" type="primary">flgJ</name>
    <name evidence="13" type="ORF">LJ739_02390</name>
</gene>
<evidence type="ECO:0000313" key="14">
    <source>
        <dbReference type="Proteomes" id="UP001520878"/>
    </source>
</evidence>
<evidence type="ECO:0000256" key="10">
    <source>
        <dbReference type="ARBA" id="ARBA00023316"/>
    </source>
</evidence>
<comment type="similarity">
    <text evidence="3">In the N-terminal section; belongs to the FlgJ family.</text>
</comment>
<evidence type="ECO:0000256" key="7">
    <source>
        <dbReference type="ARBA" id="ARBA00022795"/>
    </source>
</evidence>
<dbReference type="PRINTS" id="PR01002">
    <property type="entry name" value="FLGFLGJ"/>
</dbReference>
<comment type="function">
    <text evidence="1">Flagellum-specific muramidase which hydrolyzes the peptidoglycan layer to assemble the rod structure in the periplasmic space.</text>
</comment>
<keyword evidence="13" id="KW-0966">Cell projection</keyword>
<dbReference type="InterPro" id="IPR023346">
    <property type="entry name" value="Lysozyme-like_dom_sf"/>
</dbReference>
<dbReference type="Proteomes" id="UP001520878">
    <property type="component" value="Unassembled WGS sequence"/>
</dbReference>
<dbReference type="PANTHER" id="PTHR33308:SF9">
    <property type="entry name" value="PEPTIDOGLYCAN HYDROLASE FLGJ"/>
    <property type="match status" value="1"/>
</dbReference>
<dbReference type="RefSeq" id="WP_229157001.1">
    <property type="nucleotide sequence ID" value="NZ_JAJEWP010000001.1"/>
</dbReference>
<comment type="subcellular location">
    <subcellularLocation>
        <location evidence="2">Periplasm</location>
    </subcellularLocation>
</comment>
<evidence type="ECO:0000256" key="9">
    <source>
        <dbReference type="ARBA" id="ARBA00023295"/>
    </source>
</evidence>
<dbReference type="InterPro" id="IPR051056">
    <property type="entry name" value="Glycosyl_Hydrolase_73"/>
</dbReference>
<evidence type="ECO:0000256" key="8">
    <source>
        <dbReference type="ARBA" id="ARBA00022801"/>
    </source>
</evidence>
<keyword evidence="13" id="KW-0969">Cilium</keyword>
<dbReference type="GO" id="GO:0016798">
    <property type="term" value="F:hydrolase activity, acting on glycosyl bonds"/>
    <property type="evidence" value="ECO:0007669"/>
    <property type="project" value="UniProtKB-KW"/>
</dbReference>
<dbReference type="SMART" id="SM00047">
    <property type="entry name" value="LYZ2"/>
    <property type="match status" value="1"/>
</dbReference>
<dbReference type="InterPro" id="IPR002901">
    <property type="entry name" value="MGlyc_endo_b_GlcNAc-like_dom"/>
</dbReference>
<dbReference type="EMBL" id="JAJEWP010000001">
    <property type="protein sequence ID" value="MCC2615090.1"/>
    <property type="molecule type" value="Genomic_DNA"/>
</dbReference>
<feature type="domain" description="Mannosyl-glycoprotein endo-beta-N-acetylglucosamidase-like" evidence="12">
    <location>
        <begin position="144"/>
        <end position="310"/>
    </location>
</feature>
<keyword evidence="13" id="KW-0282">Flagellum</keyword>
<sequence>MDDLANVKDKLSLSRNYHDVKGLDNLRKAAQSGDTAAIKEAASQFEAIFVQMMLKSMRKAQDAMADKDSPFNSEQVKFYRDMHDQQLAVDLSANGNMGLADLIVQQLSPQTEGVTPASVIRNDGNLSGINRHTRAMVSRAQEAVVPAGRQAAFDSIESFVATLLPAAQEAAQQLGIEPRALVAQAAVETGWGQHMIHDGKGQNTHNLFGIKASRDWQGDKTAINTVEFDGDVARSEQAAFRHYGSFGEALQDYVDFVKGHPRYQAALQQATDPKAYFNELQRAGYATDPSYADKVMAVFNSDALQGAGIAGEDAW</sequence>
<keyword evidence="8 13" id="KW-0378">Hydrolase</keyword>
<reference evidence="13 14" key="1">
    <citation type="submission" date="2021-10" db="EMBL/GenBank/DDBJ databases">
        <title>Draft genome of Aestuariibacter halophilus JC2043.</title>
        <authorList>
            <person name="Emsley S.A."/>
            <person name="Pfannmuller K.M."/>
            <person name="Ushijima B."/>
            <person name="Saw J.H."/>
            <person name="Videau P."/>
        </authorList>
    </citation>
    <scope>NUCLEOTIDE SEQUENCE [LARGE SCALE GENOMIC DNA]</scope>
    <source>
        <strain evidence="13 14">JC2043</strain>
    </source>
</reference>
<evidence type="ECO:0000256" key="4">
    <source>
        <dbReference type="ARBA" id="ARBA00007974"/>
    </source>
</evidence>
<dbReference type="PANTHER" id="PTHR33308">
    <property type="entry name" value="PEPTIDOGLYCAN HYDROLASE FLGJ"/>
    <property type="match status" value="1"/>
</dbReference>
<name>A0ABS8G5E2_9ALTE</name>
<keyword evidence="10" id="KW-0961">Cell wall biogenesis/degradation</keyword>
<dbReference type="Gene3D" id="1.10.530.10">
    <property type="match status" value="1"/>
</dbReference>
<comment type="similarity">
    <text evidence="4">In the C-terminal section; belongs to the glycosyl hydrolase 73 family.</text>
</comment>
<evidence type="ECO:0000256" key="3">
    <source>
        <dbReference type="ARBA" id="ARBA00006880"/>
    </source>
</evidence>